<name>A0A0E9S7B5_ANGAN</name>
<sequence length="50" mass="5941">MVRNKFSSFKTGKRALKSYRRSNAVYLSREREFYTKGMRSVKASIYLNVD</sequence>
<protein>
    <submittedName>
        <fullName evidence="1">Uncharacterized protein</fullName>
    </submittedName>
</protein>
<evidence type="ECO:0000313" key="1">
    <source>
        <dbReference type="EMBL" id="JAH37107.1"/>
    </source>
</evidence>
<dbReference type="AlphaFoldDB" id="A0A0E9S7B5"/>
<organism evidence="1">
    <name type="scientific">Anguilla anguilla</name>
    <name type="common">European freshwater eel</name>
    <name type="synonym">Muraena anguilla</name>
    <dbReference type="NCBI Taxonomy" id="7936"/>
    <lineage>
        <taxon>Eukaryota</taxon>
        <taxon>Metazoa</taxon>
        <taxon>Chordata</taxon>
        <taxon>Craniata</taxon>
        <taxon>Vertebrata</taxon>
        <taxon>Euteleostomi</taxon>
        <taxon>Actinopterygii</taxon>
        <taxon>Neopterygii</taxon>
        <taxon>Teleostei</taxon>
        <taxon>Anguilliformes</taxon>
        <taxon>Anguillidae</taxon>
        <taxon>Anguilla</taxon>
    </lineage>
</organism>
<reference evidence="1" key="1">
    <citation type="submission" date="2014-11" db="EMBL/GenBank/DDBJ databases">
        <authorList>
            <person name="Amaro Gonzalez C."/>
        </authorList>
    </citation>
    <scope>NUCLEOTIDE SEQUENCE</scope>
</reference>
<accession>A0A0E9S7B5</accession>
<reference evidence="1" key="2">
    <citation type="journal article" date="2015" name="Fish Shellfish Immunol.">
        <title>Early steps in the European eel (Anguilla anguilla)-Vibrio vulnificus interaction in the gills: Role of the RtxA13 toxin.</title>
        <authorList>
            <person name="Callol A."/>
            <person name="Pajuelo D."/>
            <person name="Ebbesson L."/>
            <person name="Teles M."/>
            <person name="MacKenzie S."/>
            <person name="Amaro C."/>
        </authorList>
    </citation>
    <scope>NUCLEOTIDE SEQUENCE</scope>
</reference>
<dbReference type="EMBL" id="GBXM01071470">
    <property type="protein sequence ID" value="JAH37107.1"/>
    <property type="molecule type" value="Transcribed_RNA"/>
</dbReference>
<dbReference type="EMBL" id="GBXM01078965">
    <property type="protein sequence ID" value="JAH29612.1"/>
    <property type="molecule type" value="Transcribed_RNA"/>
</dbReference>
<dbReference type="EMBL" id="GBXM01065524">
    <property type="protein sequence ID" value="JAH43053.1"/>
    <property type="molecule type" value="Transcribed_RNA"/>
</dbReference>
<proteinExistence type="predicted"/>